<sequence length="392" mass="40715">MVCKQIWLGLYDERSSIYPDFRDPQKVKDFLQEKYEKKRWFVPAERAWAVAAAHASISGSSASSASSTPEVKPGKSLLYETTHLNKGTPTQSPAVSRSQGSQQEKKVASFDLLTDLGGDIFATPQSAPPYFTNFTHFNSHTGGSSASTNANFANFDNFPKSSSADFGAFCSSGNDTAINKAHAVTQDKYAALADLDNVFSNSTSTQGGSSQLTSFSSTTVGSSVMTANQSSSSANNVFGTVQSATAVQTHPGASAIPAAFGAATNPFVAAPGLPAPAATNPFQTNGRTAVSFGTASMSMPTLFASPAGYTLPTSFSGGFQQPVLSGPVTFPQHSAFPQQPVGGGFGSFGQPKPMVMPYGQPMAASTMSSNPFLAGAPMGQFPTGSSSTNPFL</sequence>
<evidence type="ECO:0000256" key="1">
    <source>
        <dbReference type="ARBA" id="ARBA00022723"/>
    </source>
</evidence>
<keyword evidence="2" id="KW-0677">Repeat</keyword>
<proteinExistence type="predicted"/>
<gene>
    <name evidence="5" type="ORF">chiPu_0018020</name>
</gene>
<keyword evidence="1" id="KW-0479">Metal-binding</keyword>
<dbReference type="GO" id="GO:0008270">
    <property type="term" value="F:zinc ion binding"/>
    <property type="evidence" value="ECO:0007669"/>
    <property type="project" value="UniProtKB-KW"/>
</dbReference>
<dbReference type="AlphaFoldDB" id="A0A401RKF8"/>
<dbReference type="OMA" id="MVCKQIW"/>
<evidence type="ECO:0000313" key="6">
    <source>
        <dbReference type="Proteomes" id="UP000287033"/>
    </source>
</evidence>
<dbReference type="STRING" id="137246.A0A401RKF8"/>
<dbReference type="OrthoDB" id="6036at2759"/>
<dbReference type="Proteomes" id="UP000287033">
    <property type="component" value="Unassembled WGS sequence"/>
</dbReference>
<evidence type="ECO:0000256" key="2">
    <source>
        <dbReference type="ARBA" id="ARBA00022737"/>
    </source>
</evidence>
<keyword evidence="6" id="KW-1185">Reference proteome</keyword>
<comment type="caution">
    <text evidence="5">The sequence shown here is derived from an EMBL/GenBank/DDBJ whole genome shotgun (WGS) entry which is preliminary data.</text>
</comment>
<name>A0A401RKF8_CHIPU</name>
<dbReference type="PANTHER" id="PTHR46134">
    <property type="entry name" value="DRONGO, ISOFORM F"/>
    <property type="match status" value="1"/>
</dbReference>
<dbReference type="InterPro" id="IPR038508">
    <property type="entry name" value="ArfGAP_dom_sf"/>
</dbReference>
<dbReference type="PANTHER" id="PTHR46134:SF3">
    <property type="entry name" value="ARFGAP WITH FG REPEATS 1"/>
    <property type="match status" value="1"/>
</dbReference>
<evidence type="ECO:0000256" key="4">
    <source>
        <dbReference type="ARBA" id="ARBA00022833"/>
    </source>
</evidence>
<dbReference type="GO" id="GO:0045109">
    <property type="term" value="P:intermediate filament organization"/>
    <property type="evidence" value="ECO:0007669"/>
    <property type="project" value="TreeGrafter"/>
</dbReference>
<dbReference type="EMBL" id="BEZZ01001441">
    <property type="protein sequence ID" value="GCC18661.1"/>
    <property type="molecule type" value="Genomic_DNA"/>
</dbReference>
<evidence type="ECO:0008006" key="7">
    <source>
        <dbReference type="Google" id="ProtNLM"/>
    </source>
</evidence>
<organism evidence="5 6">
    <name type="scientific">Chiloscyllium punctatum</name>
    <name type="common">Brownbanded bambooshark</name>
    <name type="synonym">Hemiscyllium punctatum</name>
    <dbReference type="NCBI Taxonomy" id="137246"/>
    <lineage>
        <taxon>Eukaryota</taxon>
        <taxon>Metazoa</taxon>
        <taxon>Chordata</taxon>
        <taxon>Craniata</taxon>
        <taxon>Vertebrata</taxon>
        <taxon>Chondrichthyes</taxon>
        <taxon>Elasmobranchii</taxon>
        <taxon>Galeomorphii</taxon>
        <taxon>Galeoidea</taxon>
        <taxon>Orectolobiformes</taxon>
        <taxon>Hemiscylliidae</taxon>
        <taxon>Chiloscyllium</taxon>
    </lineage>
</organism>
<keyword evidence="4" id="KW-0862">Zinc</keyword>
<accession>A0A401RKF8</accession>
<dbReference type="GO" id="GO:0001675">
    <property type="term" value="P:acrosome assembly"/>
    <property type="evidence" value="ECO:0007669"/>
    <property type="project" value="TreeGrafter"/>
</dbReference>
<reference evidence="5 6" key="1">
    <citation type="journal article" date="2018" name="Nat. Ecol. Evol.">
        <title>Shark genomes provide insights into elasmobranch evolution and the origin of vertebrates.</title>
        <authorList>
            <person name="Hara Y"/>
            <person name="Yamaguchi K"/>
            <person name="Onimaru K"/>
            <person name="Kadota M"/>
            <person name="Koyanagi M"/>
            <person name="Keeley SD"/>
            <person name="Tatsumi K"/>
            <person name="Tanaka K"/>
            <person name="Motone F"/>
            <person name="Kageyama Y"/>
            <person name="Nozu R"/>
            <person name="Adachi N"/>
            <person name="Nishimura O"/>
            <person name="Nakagawa R"/>
            <person name="Tanegashima C"/>
            <person name="Kiyatake I"/>
            <person name="Matsumoto R"/>
            <person name="Murakumo K"/>
            <person name="Nishida K"/>
            <person name="Terakita A"/>
            <person name="Kuratani S"/>
            <person name="Sato K"/>
            <person name="Hyodo S Kuraku.S."/>
        </authorList>
    </citation>
    <scope>NUCLEOTIDE SEQUENCE [LARGE SCALE GENOMIC DNA]</scope>
</reference>
<dbReference type="GO" id="GO:0031410">
    <property type="term" value="C:cytoplasmic vesicle"/>
    <property type="evidence" value="ECO:0007669"/>
    <property type="project" value="TreeGrafter"/>
</dbReference>
<dbReference type="InterPro" id="IPR052248">
    <property type="entry name" value="Arf-GAP_FG-repeat_protein"/>
</dbReference>
<evidence type="ECO:0000256" key="3">
    <source>
        <dbReference type="ARBA" id="ARBA00022771"/>
    </source>
</evidence>
<keyword evidence="3" id="KW-0863">Zinc-finger</keyword>
<dbReference type="Gene3D" id="1.10.220.150">
    <property type="entry name" value="Arf GTPase activating protein"/>
    <property type="match status" value="1"/>
</dbReference>
<dbReference type="GO" id="GO:0007289">
    <property type="term" value="P:spermatid nucleus differentiation"/>
    <property type="evidence" value="ECO:0007669"/>
    <property type="project" value="TreeGrafter"/>
</dbReference>
<protein>
    <recommendedName>
        <fullName evidence="7">Arf-GAP domain-containing protein</fullName>
    </recommendedName>
</protein>
<dbReference type="GO" id="GO:0016020">
    <property type="term" value="C:membrane"/>
    <property type="evidence" value="ECO:0007669"/>
    <property type="project" value="TreeGrafter"/>
</dbReference>
<evidence type="ECO:0000313" key="5">
    <source>
        <dbReference type="EMBL" id="GCC18661.1"/>
    </source>
</evidence>